<dbReference type="OrthoDB" id="4850726at2759"/>
<dbReference type="PANTHER" id="PTHR24148:SF64">
    <property type="entry name" value="HETEROKARYON INCOMPATIBILITY DOMAIN-CONTAINING PROTEIN"/>
    <property type="match status" value="1"/>
</dbReference>
<evidence type="ECO:0000259" key="1">
    <source>
        <dbReference type="Pfam" id="PF06985"/>
    </source>
</evidence>
<feature type="domain" description="Heterokaryon incompatibility" evidence="1">
    <location>
        <begin position="67"/>
        <end position="223"/>
    </location>
</feature>
<reference evidence="2 3" key="1">
    <citation type="submission" date="2016-03" db="EMBL/GenBank/DDBJ databases">
        <title>The draft genome sequence of Fonsecaea nubica causative agent of cutaneous subcutaneous infection in human host.</title>
        <authorList>
            <person name="Costa F."/>
            <person name="Sybren D.H."/>
            <person name="Raittz R.T."/>
            <person name="Weiss V.A."/>
            <person name="Leao A.C."/>
            <person name="Gomes R."/>
            <person name="De Souza E.M."/>
            <person name="Pedrosa F.O."/>
            <person name="Steffens M.B."/>
            <person name="Bombassaro A."/>
            <person name="Tadra-Sfeir M.Z."/>
            <person name="Moreno L.F."/>
            <person name="Najafzadeh M.J."/>
            <person name="Felipe M.S."/>
            <person name="Teixeira M."/>
            <person name="Sun J."/>
            <person name="Xi L."/>
            <person name="Castro M.A."/>
            <person name="Vicente V.A."/>
        </authorList>
    </citation>
    <scope>NUCLEOTIDE SEQUENCE [LARGE SCALE GENOMIC DNA]</scope>
    <source>
        <strain evidence="2 3">CBS 269.64</strain>
    </source>
</reference>
<dbReference type="Proteomes" id="UP000185904">
    <property type="component" value="Unassembled WGS sequence"/>
</dbReference>
<dbReference type="EMBL" id="LVCJ01000033">
    <property type="protein sequence ID" value="OAL35088.1"/>
    <property type="molecule type" value="Genomic_DNA"/>
</dbReference>
<dbReference type="GeneID" id="34588982"/>
<evidence type="ECO:0000313" key="3">
    <source>
        <dbReference type="Proteomes" id="UP000185904"/>
    </source>
</evidence>
<sequence length="666" mass="75116">MSTITLPDFSLILRMRGSPALDPVYKYTPLPVEGWTRILVLRPGFAGDDLSCSLQVWKIEDAARVGFDALSYVWGDDKGPQGGQKIQCDGATLHIRDNLACALNHLRHDRNARFLWVDAMCINQEDRKERSEQVQQMGQIYASASRVLVWIGPDVNQEARECFSLIQATATLLSNMVSEHGDVNLFPPITRESQKICSDTPKWDMVRRLMDSEWFSRVWVLQEVGLARSAVLLCGNASMNWAYLVELMLIVASRVDVGSLMGNVKSGMFWDLFDDLWRTYGNELSWRKELPMCKSLSCNEAHVSFINILNDGRPYMATDQRDRVYAFLSHPSTACGAAKEKRLVVANYNLSVDEVYFHTAEAILHNDPYPWTVLTCIDHTADSASLGGLRSSWVPRWDEGWRVYWLGYPEMWYRAGGSKSAPFQFVVSQSDSSLRVTGVILDSIKWTSRVFDSQELLLENQKDNKLLQKLWQDLESDRGDSVYGSSHYEREYAYSLAIAAGRAADEGPAEDNPSHHRAIYRAYKEMVLGKGGSDPEILPLSSTDEEVTVQSGQESPKSLELEAMTYISSNQRRALHNRRFFRTSKGYYGVGHLTVKIGDECCVFKGANVPFVVRRMSADSGPRGPTSSRHLVVGESYIQGIMKGEIFEMIDGGRRDDLVEQTIILV</sequence>
<dbReference type="InterPro" id="IPR052895">
    <property type="entry name" value="HetReg/Transcr_Mod"/>
</dbReference>
<dbReference type="Pfam" id="PF06985">
    <property type="entry name" value="HET"/>
    <property type="match status" value="1"/>
</dbReference>
<dbReference type="RefSeq" id="XP_022500100.1">
    <property type="nucleotide sequence ID" value="XM_022643859.1"/>
</dbReference>
<keyword evidence="3" id="KW-1185">Reference proteome</keyword>
<dbReference type="PANTHER" id="PTHR24148">
    <property type="entry name" value="ANKYRIN REPEAT DOMAIN-CONTAINING PROTEIN 39 HOMOLOG-RELATED"/>
    <property type="match status" value="1"/>
</dbReference>
<evidence type="ECO:0000313" key="2">
    <source>
        <dbReference type="EMBL" id="OAL35088.1"/>
    </source>
</evidence>
<dbReference type="InterPro" id="IPR010730">
    <property type="entry name" value="HET"/>
</dbReference>
<proteinExistence type="predicted"/>
<protein>
    <recommendedName>
        <fullName evidence="1">Heterokaryon incompatibility domain-containing protein</fullName>
    </recommendedName>
</protein>
<gene>
    <name evidence="2" type="ORF">AYO20_05565</name>
</gene>
<dbReference type="AlphaFoldDB" id="A0A178CZ26"/>
<name>A0A178CZ26_9EURO</name>
<accession>A0A178CZ26</accession>
<organism evidence="2 3">
    <name type="scientific">Fonsecaea nubica</name>
    <dbReference type="NCBI Taxonomy" id="856822"/>
    <lineage>
        <taxon>Eukaryota</taxon>
        <taxon>Fungi</taxon>
        <taxon>Dikarya</taxon>
        <taxon>Ascomycota</taxon>
        <taxon>Pezizomycotina</taxon>
        <taxon>Eurotiomycetes</taxon>
        <taxon>Chaetothyriomycetidae</taxon>
        <taxon>Chaetothyriales</taxon>
        <taxon>Herpotrichiellaceae</taxon>
        <taxon>Fonsecaea</taxon>
    </lineage>
</organism>
<dbReference type="Pfam" id="PF26639">
    <property type="entry name" value="Het-6_barrel"/>
    <property type="match status" value="1"/>
</dbReference>
<comment type="caution">
    <text evidence="2">The sequence shown here is derived from an EMBL/GenBank/DDBJ whole genome shotgun (WGS) entry which is preliminary data.</text>
</comment>